<keyword evidence="3 7" id="KW-0808">Transferase</keyword>
<evidence type="ECO:0000256" key="1">
    <source>
        <dbReference type="ARBA" id="ARBA00011900"/>
    </source>
</evidence>
<dbReference type="PROSITE" id="PS00092">
    <property type="entry name" value="N6_MTASE"/>
    <property type="match status" value="1"/>
</dbReference>
<dbReference type="OrthoDB" id="9805629at2"/>
<dbReference type="InterPro" id="IPR029063">
    <property type="entry name" value="SAM-dependent_MTases_sf"/>
</dbReference>
<name>A0A1H7P1A7_9RHOB</name>
<gene>
    <name evidence="7" type="ORF">SAMN04488526_2384</name>
</gene>
<dbReference type="STRING" id="188906.SAMN04488526_2384"/>
<feature type="region of interest" description="Disordered" evidence="6">
    <location>
        <begin position="1"/>
        <end position="22"/>
    </location>
</feature>
<dbReference type="GO" id="GO:0009007">
    <property type="term" value="F:site-specific DNA-methyltransferase (adenine-specific) activity"/>
    <property type="evidence" value="ECO:0007669"/>
    <property type="project" value="UniProtKB-EC"/>
</dbReference>
<dbReference type="GO" id="GO:0032259">
    <property type="term" value="P:methylation"/>
    <property type="evidence" value="ECO:0007669"/>
    <property type="project" value="UniProtKB-KW"/>
</dbReference>
<feature type="compositionally biased region" description="Basic and acidic residues" evidence="6">
    <location>
        <begin position="9"/>
        <end position="20"/>
    </location>
</feature>
<comment type="catalytic activity">
    <reaction evidence="5">
        <text>a 2'-deoxyadenosine in DNA + S-adenosyl-L-methionine = an N(6)-methyl-2'-deoxyadenosine in DNA + S-adenosyl-L-homocysteine + H(+)</text>
        <dbReference type="Rhea" id="RHEA:15197"/>
        <dbReference type="Rhea" id="RHEA-COMP:12418"/>
        <dbReference type="Rhea" id="RHEA-COMP:12419"/>
        <dbReference type="ChEBI" id="CHEBI:15378"/>
        <dbReference type="ChEBI" id="CHEBI:57856"/>
        <dbReference type="ChEBI" id="CHEBI:59789"/>
        <dbReference type="ChEBI" id="CHEBI:90615"/>
        <dbReference type="ChEBI" id="CHEBI:90616"/>
        <dbReference type="EC" id="2.1.1.72"/>
    </reaction>
</comment>
<dbReference type="GO" id="GO:0003676">
    <property type="term" value="F:nucleic acid binding"/>
    <property type="evidence" value="ECO:0007669"/>
    <property type="project" value="InterPro"/>
</dbReference>
<dbReference type="GO" id="GO:0009307">
    <property type="term" value="P:DNA restriction-modification system"/>
    <property type="evidence" value="ECO:0007669"/>
    <property type="project" value="InterPro"/>
</dbReference>
<evidence type="ECO:0000256" key="4">
    <source>
        <dbReference type="ARBA" id="ARBA00022691"/>
    </source>
</evidence>
<dbReference type="AlphaFoldDB" id="A0A1H7P1A7"/>
<sequence>MEMSPSKALPDHGPEKKDDGLASSGWRPIHYLGSKLRVLRTVQEAIDSVSSSGSAACDLFAGSGTVSAWLAQSRPVTSVDIQEYSRVICGALLNPVELPIPMVRENLSKALDISKASGGLRSAMPMIELEEKLLRRAADGDPEGLASLIEAGPILTSCADRSGSEIGRALLECRRRLDEPINKDPRSTMALRHFGGVYFSYRQAAELDAILDAANHAPLEQRVVLVAAALATASEIVNTVGKQFAQPLRPRDKHGQVKKSLYSQSARDRYKSTFEIYLLNLEKFLNLKASKFDNRAIRSDYSDFLSSPEFHESVVYADPPYTRDHYSRFYHVLETLALRDDPKISTNTAHGKTGPSRGVYRMDRHQSPFCIRSQAPLAFEKLFSKVAERRVPLVLSYSPYASEKNAHPRVMTIDQIRSIATSFFASVDVESVGEFSHSRLNRTDLNKEVSFDAEYLFVCR</sequence>
<dbReference type="Pfam" id="PF02086">
    <property type="entry name" value="MethyltransfD12"/>
    <property type="match status" value="2"/>
</dbReference>
<accession>A0A1H7P1A7</accession>
<dbReference type="InterPro" id="IPR002052">
    <property type="entry name" value="DNA_methylase_N6_adenine_CS"/>
</dbReference>
<keyword evidence="4" id="KW-0949">S-adenosyl-L-methionine</keyword>
<dbReference type="EMBL" id="FNZQ01000004">
    <property type="protein sequence ID" value="SEL29591.1"/>
    <property type="molecule type" value="Genomic_DNA"/>
</dbReference>
<dbReference type="Proteomes" id="UP000199283">
    <property type="component" value="Unassembled WGS sequence"/>
</dbReference>
<reference evidence="7 8" key="1">
    <citation type="submission" date="2016-10" db="EMBL/GenBank/DDBJ databases">
        <authorList>
            <person name="de Groot N.N."/>
        </authorList>
    </citation>
    <scope>NUCLEOTIDE SEQUENCE [LARGE SCALE GENOMIC DNA]</scope>
    <source>
        <strain evidence="7 8">DSM 14858</strain>
    </source>
</reference>
<evidence type="ECO:0000313" key="7">
    <source>
        <dbReference type="EMBL" id="SEL29591.1"/>
    </source>
</evidence>
<evidence type="ECO:0000256" key="5">
    <source>
        <dbReference type="ARBA" id="ARBA00047942"/>
    </source>
</evidence>
<organism evidence="7 8">
    <name type="scientific">Jannaschia helgolandensis</name>
    <dbReference type="NCBI Taxonomy" id="188906"/>
    <lineage>
        <taxon>Bacteria</taxon>
        <taxon>Pseudomonadati</taxon>
        <taxon>Pseudomonadota</taxon>
        <taxon>Alphaproteobacteria</taxon>
        <taxon>Rhodobacterales</taxon>
        <taxon>Roseobacteraceae</taxon>
        <taxon>Jannaschia</taxon>
    </lineage>
</organism>
<evidence type="ECO:0000256" key="2">
    <source>
        <dbReference type="ARBA" id="ARBA00022603"/>
    </source>
</evidence>
<keyword evidence="2 7" id="KW-0489">Methyltransferase</keyword>
<evidence type="ECO:0000313" key="8">
    <source>
        <dbReference type="Proteomes" id="UP000199283"/>
    </source>
</evidence>
<dbReference type="SUPFAM" id="SSF53335">
    <property type="entry name" value="S-adenosyl-L-methionine-dependent methyltransferases"/>
    <property type="match status" value="1"/>
</dbReference>
<evidence type="ECO:0000256" key="6">
    <source>
        <dbReference type="SAM" id="MobiDB-lite"/>
    </source>
</evidence>
<dbReference type="RefSeq" id="WP_092763004.1">
    <property type="nucleotide sequence ID" value="NZ_FNZQ01000004.1"/>
</dbReference>
<dbReference type="InterPro" id="IPR012327">
    <property type="entry name" value="MeTrfase_D12"/>
</dbReference>
<protein>
    <recommendedName>
        <fullName evidence="1">site-specific DNA-methyltransferase (adenine-specific)</fullName>
        <ecNumber evidence="1">2.1.1.72</ecNumber>
    </recommendedName>
</protein>
<evidence type="ECO:0000256" key="3">
    <source>
        <dbReference type="ARBA" id="ARBA00022679"/>
    </source>
</evidence>
<proteinExistence type="predicted"/>
<dbReference type="EC" id="2.1.1.72" evidence="1"/>
<keyword evidence="8" id="KW-1185">Reference proteome</keyword>